<evidence type="ECO:0000256" key="1">
    <source>
        <dbReference type="SAM" id="MobiDB-lite"/>
    </source>
</evidence>
<evidence type="ECO:0000313" key="2">
    <source>
        <dbReference type="EMBL" id="KYF89293.1"/>
    </source>
</evidence>
<proteinExistence type="predicted"/>
<protein>
    <submittedName>
        <fullName evidence="2">Uncharacterized protein</fullName>
    </submittedName>
</protein>
<organism evidence="2 3">
    <name type="scientific">Sorangium cellulosum</name>
    <name type="common">Polyangium cellulosum</name>
    <dbReference type="NCBI Taxonomy" id="56"/>
    <lineage>
        <taxon>Bacteria</taxon>
        <taxon>Pseudomonadati</taxon>
        <taxon>Myxococcota</taxon>
        <taxon>Polyangia</taxon>
        <taxon>Polyangiales</taxon>
        <taxon>Polyangiaceae</taxon>
        <taxon>Sorangium</taxon>
    </lineage>
</organism>
<feature type="compositionally biased region" description="Basic and acidic residues" evidence="1">
    <location>
        <begin position="31"/>
        <end position="57"/>
    </location>
</feature>
<feature type="region of interest" description="Disordered" evidence="1">
    <location>
        <begin position="24"/>
        <end position="63"/>
    </location>
</feature>
<evidence type="ECO:0000313" key="3">
    <source>
        <dbReference type="Proteomes" id="UP000075515"/>
    </source>
</evidence>
<dbReference type="AlphaFoldDB" id="A0A150S5L4"/>
<reference evidence="2 3" key="1">
    <citation type="submission" date="2014-02" db="EMBL/GenBank/DDBJ databases">
        <title>The small core and large imbalanced accessory genome model reveals a collaborative survival strategy of Sorangium cellulosum strains in nature.</title>
        <authorList>
            <person name="Han K."/>
            <person name="Peng R."/>
            <person name="Blom J."/>
            <person name="Li Y.-Z."/>
        </authorList>
    </citation>
    <scope>NUCLEOTIDE SEQUENCE [LARGE SCALE GENOMIC DNA]</scope>
    <source>
        <strain evidence="2 3">So0149</strain>
    </source>
</reference>
<comment type="caution">
    <text evidence="2">The sequence shown here is derived from an EMBL/GenBank/DDBJ whole genome shotgun (WGS) entry which is preliminary data.</text>
</comment>
<name>A0A150S5L4_SORCE</name>
<dbReference type="Proteomes" id="UP000075515">
    <property type="component" value="Unassembled WGS sequence"/>
</dbReference>
<accession>A0A150S5L4</accession>
<dbReference type="EMBL" id="JEMC01002261">
    <property type="protein sequence ID" value="KYF89293.1"/>
    <property type="molecule type" value="Genomic_DNA"/>
</dbReference>
<gene>
    <name evidence="2" type="ORF">BE18_22940</name>
</gene>
<sequence length="63" mass="6967">MQPFSYSHEVRLRMEDLLLQGVDAAGQPGRLGEDPDQKADGCRGRREADGADHDLHSITRFSG</sequence>